<feature type="signal peptide" evidence="2">
    <location>
        <begin position="1"/>
        <end position="16"/>
    </location>
</feature>
<name>L9LBH6_TUPCH</name>
<dbReference type="STRING" id="246437.L9LBH6"/>
<feature type="compositionally biased region" description="Polar residues" evidence="1">
    <location>
        <begin position="170"/>
        <end position="183"/>
    </location>
</feature>
<evidence type="ECO:0000259" key="3">
    <source>
        <dbReference type="PROSITE" id="PS50835"/>
    </source>
</evidence>
<dbReference type="Pfam" id="PF07686">
    <property type="entry name" value="V-set"/>
    <property type="match status" value="2"/>
</dbReference>
<evidence type="ECO:0000313" key="4">
    <source>
        <dbReference type="EMBL" id="ELW72430.1"/>
    </source>
</evidence>
<evidence type="ECO:0000313" key="5">
    <source>
        <dbReference type="Proteomes" id="UP000011518"/>
    </source>
</evidence>
<dbReference type="InterPro" id="IPR013106">
    <property type="entry name" value="Ig_V-set"/>
</dbReference>
<protein>
    <submittedName>
        <fullName evidence="4">Ig lambda chain V-III region SH</fullName>
    </submittedName>
</protein>
<dbReference type="InterPro" id="IPR036179">
    <property type="entry name" value="Ig-like_dom_sf"/>
</dbReference>
<dbReference type="InterPro" id="IPR013783">
    <property type="entry name" value="Ig-like_fold"/>
</dbReference>
<dbReference type="Gene3D" id="2.60.40.10">
    <property type="entry name" value="Immunoglobulins"/>
    <property type="match status" value="2"/>
</dbReference>
<dbReference type="EMBL" id="KB320412">
    <property type="protein sequence ID" value="ELW72430.1"/>
    <property type="molecule type" value="Genomic_DNA"/>
</dbReference>
<feature type="region of interest" description="Disordered" evidence="1">
    <location>
        <begin position="164"/>
        <end position="183"/>
    </location>
</feature>
<sequence length="196" mass="21061">MAWTPLLLPLLTLCTASVDTSVLTQPSALSVALGETVSITCQGGDFENSYAHWYQQKPGQRPSLFIYEDSNRESGVPDRFSGSNSGGTATLTITKALAEDEADYYCSMAPFVLTQLTLVSVALGQTARITCQGSGLRESYANWYQQKPGQGPCLLISEENNRASGVPDRFSSSSSGERATLTITGAQAEDEADYYC</sequence>
<dbReference type="InterPro" id="IPR050150">
    <property type="entry name" value="IgV_Light_Chain"/>
</dbReference>
<dbReference type="InterPro" id="IPR003599">
    <property type="entry name" value="Ig_sub"/>
</dbReference>
<dbReference type="SMART" id="SM00406">
    <property type="entry name" value="IGv"/>
    <property type="match status" value="2"/>
</dbReference>
<evidence type="ECO:0000256" key="1">
    <source>
        <dbReference type="SAM" id="MobiDB-lite"/>
    </source>
</evidence>
<dbReference type="InParanoid" id="L9LBH6"/>
<proteinExistence type="predicted"/>
<gene>
    <name evidence="4" type="ORF">TREES_T100006151</name>
</gene>
<reference evidence="5" key="1">
    <citation type="submission" date="2012-07" db="EMBL/GenBank/DDBJ databases">
        <title>Genome of the Chinese tree shrew, a rising model animal genetically related to primates.</title>
        <authorList>
            <person name="Zhang G."/>
            <person name="Fan Y."/>
            <person name="Yao Y."/>
            <person name="Huang Z."/>
        </authorList>
    </citation>
    <scope>NUCLEOTIDE SEQUENCE [LARGE SCALE GENOMIC DNA]</scope>
</reference>
<dbReference type="PROSITE" id="PS50835">
    <property type="entry name" value="IG_LIKE"/>
    <property type="match status" value="2"/>
</dbReference>
<feature type="domain" description="Ig-like" evidence="3">
    <location>
        <begin position="110"/>
        <end position="196"/>
    </location>
</feature>
<dbReference type="SUPFAM" id="SSF48726">
    <property type="entry name" value="Immunoglobulin"/>
    <property type="match status" value="2"/>
</dbReference>
<feature type="domain" description="Ig-like" evidence="3">
    <location>
        <begin position="9"/>
        <end position="108"/>
    </location>
</feature>
<organism evidence="4 5">
    <name type="scientific">Tupaia chinensis</name>
    <name type="common">Chinese tree shrew</name>
    <name type="synonym">Tupaia belangeri chinensis</name>
    <dbReference type="NCBI Taxonomy" id="246437"/>
    <lineage>
        <taxon>Eukaryota</taxon>
        <taxon>Metazoa</taxon>
        <taxon>Chordata</taxon>
        <taxon>Craniata</taxon>
        <taxon>Vertebrata</taxon>
        <taxon>Euteleostomi</taxon>
        <taxon>Mammalia</taxon>
        <taxon>Eutheria</taxon>
        <taxon>Euarchontoglires</taxon>
        <taxon>Scandentia</taxon>
        <taxon>Tupaiidae</taxon>
        <taxon>Tupaia</taxon>
    </lineage>
</organism>
<keyword evidence="2" id="KW-0732">Signal</keyword>
<dbReference type="InterPro" id="IPR007110">
    <property type="entry name" value="Ig-like_dom"/>
</dbReference>
<keyword evidence="5" id="KW-1185">Reference proteome</keyword>
<accession>L9LBH6</accession>
<dbReference type="SMART" id="SM00409">
    <property type="entry name" value="IG"/>
    <property type="match status" value="1"/>
</dbReference>
<dbReference type="AlphaFoldDB" id="L9LBH6"/>
<feature type="chain" id="PRO_5004000311" evidence="2">
    <location>
        <begin position="17"/>
        <end position="196"/>
    </location>
</feature>
<reference evidence="5" key="2">
    <citation type="journal article" date="2013" name="Nat. Commun.">
        <title>Genome of the Chinese tree shrew.</title>
        <authorList>
            <person name="Fan Y."/>
            <person name="Huang Z.Y."/>
            <person name="Cao C.C."/>
            <person name="Chen C.S."/>
            <person name="Chen Y.X."/>
            <person name="Fan D.D."/>
            <person name="He J."/>
            <person name="Hou H.L."/>
            <person name="Hu L."/>
            <person name="Hu X.T."/>
            <person name="Jiang X.T."/>
            <person name="Lai R."/>
            <person name="Lang Y.S."/>
            <person name="Liang B."/>
            <person name="Liao S.G."/>
            <person name="Mu D."/>
            <person name="Ma Y.Y."/>
            <person name="Niu Y.Y."/>
            <person name="Sun X.Q."/>
            <person name="Xia J.Q."/>
            <person name="Xiao J."/>
            <person name="Xiong Z.Q."/>
            <person name="Xu L."/>
            <person name="Yang L."/>
            <person name="Zhang Y."/>
            <person name="Zhao W."/>
            <person name="Zhao X.D."/>
            <person name="Zheng Y.T."/>
            <person name="Zhou J.M."/>
            <person name="Zhu Y.B."/>
            <person name="Zhang G.J."/>
            <person name="Wang J."/>
            <person name="Yao Y.G."/>
        </authorList>
    </citation>
    <scope>NUCLEOTIDE SEQUENCE [LARGE SCALE GENOMIC DNA]</scope>
</reference>
<evidence type="ECO:0000256" key="2">
    <source>
        <dbReference type="SAM" id="SignalP"/>
    </source>
</evidence>
<dbReference type="Proteomes" id="UP000011518">
    <property type="component" value="Unassembled WGS sequence"/>
</dbReference>
<dbReference type="PANTHER" id="PTHR23267">
    <property type="entry name" value="IMMUNOGLOBULIN LIGHT CHAIN"/>
    <property type="match status" value="1"/>
</dbReference>